<feature type="transmembrane region" description="Helical" evidence="1">
    <location>
        <begin position="141"/>
        <end position="166"/>
    </location>
</feature>
<evidence type="ECO:0000259" key="2">
    <source>
        <dbReference type="Pfam" id="PF13386"/>
    </source>
</evidence>
<keyword evidence="1" id="KW-0472">Membrane</keyword>
<keyword evidence="1" id="KW-1133">Transmembrane helix</keyword>
<dbReference type="PANTHER" id="PTHR42208">
    <property type="entry name" value="HEAVY METAL TRANSPORTER-RELATED"/>
    <property type="match status" value="1"/>
</dbReference>
<keyword evidence="4" id="KW-1185">Reference proteome</keyword>
<dbReference type="OrthoDB" id="9798690at2"/>
<proteinExistence type="predicted"/>
<dbReference type="Pfam" id="PF13386">
    <property type="entry name" value="DsbD_2"/>
    <property type="match status" value="1"/>
</dbReference>
<name>A0A1H6FEV5_9GAMM</name>
<dbReference type="PANTHER" id="PTHR42208:SF1">
    <property type="entry name" value="HEAVY METAL TRANSPORTER"/>
    <property type="match status" value="1"/>
</dbReference>
<evidence type="ECO:0000313" key="4">
    <source>
        <dbReference type="Proteomes" id="UP000236724"/>
    </source>
</evidence>
<gene>
    <name evidence="3" type="ORF">MBHS_04492</name>
</gene>
<feature type="transmembrane region" description="Helical" evidence="1">
    <location>
        <begin position="54"/>
        <end position="75"/>
    </location>
</feature>
<dbReference type="InterPro" id="IPR039447">
    <property type="entry name" value="UreH-like_TM_dom"/>
</dbReference>
<accession>A0A1H6FEV5</accession>
<sequence length="244" mass="26414">MHFTEITYLAAFLTGLLGSVHCIGMCGGIVGALTLQLPKVNHQQTLFQLLPWLLNYNAGRLFSYAVAGALAGWFGGQFRAVLPQPHILGMIFAGGFMMLLGLYLAGWWPGLVHLERFGGLLWKRLEPVGRIFLPVRHPMQALGLGLIWGWLPCGLVYTALVMAIVSSDPLRGALLMLAFGIGTLPMLLSLGTAASSLREITRNPTVRKTVGLIILLLGAYTLFGPLYYQQTGLQVPGLCVAPTL</sequence>
<feature type="transmembrane region" description="Helical" evidence="1">
    <location>
        <begin position="87"/>
        <end position="108"/>
    </location>
</feature>
<feature type="transmembrane region" description="Helical" evidence="1">
    <location>
        <begin position="6"/>
        <end position="33"/>
    </location>
</feature>
<feature type="domain" description="Urease accessory protein UreH-like transmembrane" evidence="2">
    <location>
        <begin position="10"/>
        <end position="220"/>
    </location>
</feature>
<dbReference type="EMBL" id="FMSV02000553">
    <property type="protein sequence ID" value="SEH08600.1"/>
    <property type="molecule type" value="Genomic_DNA"/>
</dbReference>
<feature type="transmembrane region" description="Helical" evidence="1">
    <location>
        <begin position="209"/>
        <end position="228"/>
    </location>
</feature>
<dbReference type="Proteomes" id="UP000236724">
    <property type="component" value="Unassembled WGS sequence"/>
</dbReference>
<evidence type="ECO:0000313" key="3">
    <source>
        <dbReference type="EMBL" id="SEH08600.1"/>
    </source>
</evidence>
<keyword evidence="1" id="KW-0812">Transmembrane</keyword>
<dbReference type="AlphaFoldDB" id="A0A1H6FEV5"/>
<dbReference type="RefSeq" id="WP_103922123.1">
    <property type="nucleotide sequence ID" value="NZ_FMSV02000553.1"/>
</dbReference>
<feature type="transmembrane region" description="Helical" evidence="1">
    <location>
        <begin position="172"/>
        <end position="197"/>
    </location>
</feature>
<protein>
    <recommendedName>
        <fullName evidence="2">Urease accessory protein UreH-like transmembrane domain-containing protein</fullName>
    </recommendedName>
</protein>
<evidence type="ECO:0000256" key="1">
    <source>
        <dbReference type="SAM" id="Phobius"/>
    </source>
</evidence>
<organism evidence="3 4">
    <name type="scientific">Candidatus Venteria ishoeyi</name>
    <dbReference type="NCBI Taxonomy" id="1899563"/>
    <lineage>
        <taxon>Bacteria</taxon>
        <taxon>Pseudomonadati</taxon>
        <taxon>Pseudomonadota</taxon>
        <taxon>Gammaproteobacteria</taxon>
        <taxon>Thiotrichales</taxon>
        <taxon>Thiotrichaceae</taxon>
        <taxon>Venteria</taxon>
    </lineage>
</organism>
<reference evidence="3 4" key="1">
    <citation type="submission" date="2016-10" db="EMBL/GenBank/DDBJ databases">
        <authorList>
            <person name="de Groot N.N."/>
        </authorList>
    </citation>
    <scope>NUCLEOTIDE SEQUENCE [LARGE SCALE GENOMIC DNA]</scope>
    <source>
        <strain evidence="3">MBHS1</strain>
    </source>
</reference>